<dbReference type="AlphaFoldDB" id="A0A9Y1BIK3"/>
<accession>A0A9Y1BIK3</accession>
<gene>
    <name evidence="2" type="ORF">K9W45_06900</name>
</gene>
<feature type="domain" description="Roadblock/LAMTOR2" evidence="1">
    <location>
        <begin position="13"/>
        <end position="102"/>
    </location>
</feature>
<evidence type="ECO:0000313" key="2">
    <source>
        <dbReference type="EMBL" id="UJG39592.1"/>
    </source>
</evidence>
<organism evidence="2">
    <name type="scientific">Candidatus Heimdallarchaeum aukensis</name>
    <dbReference type="NCBI Taxonomy" id="2876573"/>
    <lineage>
        <taxon>Archaea</taxon>
        <taxon>Promethearchaeati</taxon>
        <taxon>Candidatus Heimdallarchaeota</taxon>
        <taxon>Candidatus Heimdallarchaeia (ex Rinke et al. 2021) (nom. nud.)</taxon>
        <taxon>Candidatus Heimdallarchaeales</taxon>
        <taxon>Candidatus Heimdallarchaeaceae</taxon>
        <taxon>Candidatus Heimdallarchaeum</taxon>
    </lineage>
</organism>
<name>A0A9Y1BIK3_9ARCH</name>
<proteinExistence type="predicted"/>
<protein>
    <submittedName>
        <fullName evidence="2">Roadblock/LC7 domain-containing protein</fullName>
    </submittedName>
</protein>
<dbReference type="Proteomes" id="UP001201020">
    <property type="component" value="Chromosome"/>
</dbReference>
<dbReference type="InterPro" id="IPR004942">
    <property type="entry name" value="Roadblock/LAMTOR2_dom"/>
</dbReference>
<dbReference type="SUPFAM" id="SSF103196">
    <property type="entry name" value="Roadblock/LC7 domain"/>
    <property type="match status" value="1"/>
</dbReference>
<dbReference type="Gene3D" id="3.30.450.30">
    <property type="entry name" value="Dynein light chain 2a, cytoplasmic"/>
    <property type="match status" value="1"/>
</dbReference>
<dbReference type="Pfam" id="PF03259">
    <property type="entry name" value="Robl_LC7"/>
    <property type="match status" value="1"/>
</dbReference>
<sequence length="126" mass="13592">MSISLPPEKKKELIKILKQISQGCELEALAVVTDEGIKVAFFAEKSADPDLLSAVSSAVLSTGEMVTKQLSHGFLEQVLIRGAKGFTILSNLDHYLLIGASKDLHSVGLAIQVIRRHSPTIAELLN</sequence>
<reference evidence="2" key="1">
    <citation type="journal article" date="2022" name="Nat. Microbiol.">
        <title>Unique mobile elements and scalable gene flow at the prokaryote-eukaryote boundary revealed by circularized Asgard archaea genomes.</title>
        <authorList>
            <person name="Wu F."/>
            <person name="Speth D.R."/>
            <person name="Philosof A."/>
            <person name="Cremiere A."/>
            <person name="Narayanan A."/>
            <person name="Barco R.A."/>
            <person name="Connon S.A."/>
            <person name="Amend J.P."/>
            <person name="Antoshechkin I.A."/>
            <person name="Orphan V.J."/>
        </authorList>
    </citation>
    <scope>NUCLEOTIDE SEQUENCE</scope>
    <source>
        <strain evidence="2">PM71</strain>
    </source>
</reference>
<evidence type="ECO:0000259" key="1">
    <source>
        <dbReference type="SMART" id="SM00960"/>
    </source>
</evidence>
<dbReference type="EMBL" id="CP084166">
    <property type="protein sequence ID" value="UJG39592.1"/>
    <property type="molecule type" value="Genomic_DNA"/>
</dbReference>
<dbReference type="SMART" id="SM00960">
    <property type="entry name" value="Robl_LC7"/>
    <property type="match status" value="1"/>
</dbReference>